<dbReference type="InterPro" id="IPR046692">
    <property type="entry name" value="DUF6562"/>
</dbReference>
<dbReference type="RefSeq" id="WP_026089819.1">
    <property type="nucleotide sequence ID" value="NZ_CAPH01000023.1"/>
</dbReference>
<gene>
    <name evidence="2" type="ORF">NQ491_08795</name>
</gene>
<dbReference type="Gene3D" id="2.160.20.20">
    <property type="match status" value="1"/>
</dbReference>
<dbReference type="InterPro" id="IPR012332">
    <property type="entry name" value="Autotransporter_pectin_lyase_C"/>
</dbReference>
<proteinExistence type="predicted"/>
<reference evidence="2" key="1">
    <citation type="journal article" date="2022" name="Cell">
        <title>Design, construction, and in vivo augmentation of a complex gut microbiome.</title>
        <authorList>
            <person name="Cheng A.G."/>
            <person name="Ho P.Y."/>
            <person name="Aranda-Diaz A."/>
            <person name="Jain S."/>
            <person name="Yu F.B."/>
            <person name="Meng X."/>
            <person name="Wang M."/>
            <person name="Iakiviak M."/>
            <person name="Nagashima K."/>
            <person name="Zhao A."/>
            <person name="Murugkar P."/>
            <person name="Patil A."/>
            <person name="Atabakhsh K."/>
            <person name="Weakley A."/>
            <person name="Yan J."/>
            <person name="Brumbaugh A.R."/>
            <person name="Higginbottom S."/>
            <person name="Dimas A."/>
            <person name="Shiver A.L."/>
            <person name="Deutschbauer A."/>
            <person name="Neff N."/>
            <person name="Sonnenburg J.L."/>
            <person name="Huang K.C."/>
            <person name="Fischbach M.A."/>
        </authorList>
    </citation>
    <scope>NUCLEOTIDE SEQUENCE</scope>
    <source>
        <strain evidence="2">AP11</strain>
    </source>
</reference>
<protein>
    <submittedName>
        <fullName evidence="2">Carbohydrate-binding domain-containing protein</fullName>
    </submittedName>
</protein>
<evidence type="ECO:0000313" key="3">
    <source>
        <dbReference type="Proteomes" id="UP001059295"/>
    </source>
</evidence>
<dbReference type="InterPro" id="IPR011050">
    <property type="entry name" value="Pectin_lyase_fold/virulence"/>
</dbReference>
<dbReference type="Gene3D" id="2.160.20.110">
    <property type="match status" value="1"/>
</dbReference>
<dbReference type="PROSITE" id="PS51257">
    <property type="entry name" value="PROKAR_LIPOPROTEIN"/>
    <property type="match status" value="1"/>
</dbReference>
<dbReference type="Proteomes" id="UP001059295">
    <property type="component" value="Chromosome"/>
</dbReference>
<organism evidence="2 3">
    <name type="scientific">Alistipes ihumii AP11</name>
    <dbReference type="NCBI Taxonomy" id="1211813"/>
    <lineage>
        <taxon>Bacteria</taxon>
        <taxon>Pseudomonadati</taxon>
        <taxon>Bacteroidota</taxon>
        <taxon>Bacteroidia</taxon>
        <taxon>Bacteroidales</taxon>
        <taxon>Rikenellaceae</taxon>
        <taxon>Alistipes</taxon>
    </lineage>
</organism>
<feature type="domain" description="DUF6562" evidence="1">
    <location>
        <begin position="59"/>
        <end position="299"/>
    </location>
</feature>
<evidence type="ECO:0000259" key="1">
    <source>
        <dbReference type="Pfam" id="PF20200"/>
    </source>
</evidence>
<evidence type="ECO:0000313" key="2">
    <source>
        <dbReference type="EMBL" id="UWN56743.1"/>
    </source>
</evidence>
<dbReference type="EMBL" id="CP102294">
    <property type="protein sequence ID" value="UWN56743.1"/>
    <property type="molecule type" value="Genomic_DNA"/>
</dbReference>
<name>A0ABY5UXM8_9BACT</name>
<dbReference type="SUPFAM" id="SSF51126">
    <property type="entry name" value="Pectin lyase-like"/>
    <property type="match status" value="2"/>
</dbReference>
<sequence>MNKVLLLAGMLAAFTACQKDEGLVSDTTAASSFTVTIPQSGVQSRAVTDAFGTGTSANRCILEIYHGDQLYNRIVKPVSNKQVTFDNLRLVSSQEYDFVFWADCATANSSSEEGFDDKVYNTVTGGLKAITEKGEFVGNSDERDAFFYHETISVNGSFTRDNITLKRPFGLLVVKTNDLNEIKDEALKPTGYEVAFKGLPTTFNALTGEVSGSADVTYTSEELAKNDGTISMDFLWATESEAALSDFSMTFLNNGTEICTNDAFTNIPIRRNYRTNVSGNLLTKKGTISVTIDPTFDPEGPIEKVIAEVESAADVKAALESGATDIIVKNLANTAGNEIVIPQIYATDNDVKISLTLPETSNPVTVKYDDQASGTEGNTEAPANITITANTTGKLTIDTPESTVILNGSFGEIDATTADNTLIVPEGVEVAKLNVVKGNVEIYGTVAEITFEKGAGTVTTYAAGDVATLKKAIDLIAQSKCARIVLTADIDLKGTADSPWTPIDTEGKGFVEFDGAGHTIKNLYVDNATGQPNGKGTYYGGFFYVLQGNVKDLTIDGAEVTCYRGGTLVGRMDYGTVENCHMKNTAIKSVQKIGGLIGFVSTSSKDVTVRNCSVTACSIDVFNPETFTCCSQAAGLIGYFQTFERNVLIEGCSVSGITLNNTYKGEDADSYSDGDLFYAMEQSFSHAFIGNMVNVSKKADTYDKYTVELRNNKVDKQADEVATGYFTDEYMGWWASNFTAGYISTAKLIVDGVVKDRWTELKRFVALLKDGGNVNVWYHYDLTKIPETSGEIAIEKPTVIDFKKAVTLTVGKSQIINKSQLTIRGEGTMTATANIITNEGKVTIDGGNFQATGTGDAAIVFNTGDVVINGGALESNGHYAIQNNYGKSVTINGGSITSKGGNDYCLLMHGSGVLTVTSGTLTGNFGCVRLHEGTSATISGGEFICNGQYYALFVGAYGTGVTAHVSGGKFRSTSTSAPNKCVYVGKNNTLDLTGGEFQNKGYDANISGDIAPAAGYVFAGNDDPNYPFKVVAQ</sequence>
<dbReference type="Pfam" id="PF20200">
    <property type="entry name" value="DUF6562"/>
    <property type="match status" value="1"/>
</dbReference>
<dbReference type="GeneID" id="82891827"/>
<accession>A0ABY5UXM8</accession>
<keyword evidence="3" id="KW-1185">Reference proteome</keyword>